<dbReference type="SUPFAM" id="SSF103473">
    <property type="entry name" value="MFS general substrate transporter"/>
    <property type="match status" value="1"/>
</dbReference>
<dbReference type="InterPro" id="IPR004638">
    <property type="entry name" value="EmrB-like"/>
</dbReference>
<comment type="similarity">
    <text evidence="2">Belongs to the major facilitator superfamily. EmrB family.</text>
</comment>
<dbReference type="Gene3D" id="1.20.1250.20">
    <property type="entry name" value="MFS general substrate transporter like domains"/>
    <property type="match status" value="1"/>
</dbReference>
<dbReference type="RefSeq" id="WP_062148342.1">
    <property type="nucleotide sequence ID" value="NZ_CP013002.1"/>
</dbReference>
<evidence type="ECO:0000259" key="9">
    <source>
        <dbReference type="PROSITE" id="PS50850"/>
    </source>
</evidence>
<sequence>MPDLDDPARVPIKVWGGFAIMCLGMFMAILDIQIVATAMPTIQQALSIAPDQMSWIQTAYLIAEVIAIPLTGFLTRLLTMRWLFVIAVAVFSLASLGCATSDGFAPLVAWRVLQGFSGGTLIPAVFSAVFVLFPERRQAVATTIAGVLAVLAPTVGPIVGGWITDTFSWRWLFLVNVGPGLACALAAAWLLRVGRPALGEARRLDLPSLCLMAGSLATLVLALKDAPQRGWASPLVIGLLAVSVAAGALFTLRTLKASHQIVDLRRFSDRNFAVGCLLSFVLGIGLFGSVYLMPVFLAFVRGHDAFDIGKIMLVTGIAQLMTAPVAVALERRVDPRLLTGAGFVLFAIGLGLSAFQTADTDFAQMLWPQLLRGVAIMFCLLPPTRLALGHLTAEHVPDASGLFNLMRNLGGTIGLALIDTVIYGRAPVLGREIAARLEAGDLETAKAVGIPLDLFMARGPGPADADTVAILAPMVQQLALVQAINEAWAMIALLTLAVLLAVPLARRTAAD</sequence>
<name>A0A0P0P168_9CAUL</name>
<evidence type="ECO:0000256" key="6">
    <source>
        <dbReference type="ARBA" id="ARBA00022989"/>
    </source>
</evidence>
<evidence type="ECO:0000313" key="10">
    <source>
        <dbReference type="EMBL" id="ALL14191.1"/>
    </source>
</evidence>
<feature type="transmembrane region" description="Helical" evidence="8">
    <location>
        <begin position="82"/>
        <end position="109"/>
    </location>
</feature>
<dbReference type="AlphaFoldDB" id="A0A0P0P168"/>
<feature type="transmembrane region" description="Helical" evidence="8">
    <location>
        <begin position="169"/>
        <end position="192"/>
    </location>
</feature>
<feature type="transmembrane region" description="Helical" evidence="8">
    <location>
        <begin position="337"/>
        <end position="358"/>
    </location>
</feature>
<keyword evidence="7 8" id="KW-0472">Membrane</keyword>
<feature type="transmembrane region" description="Helical" evidence="8">
    <location>
        <begin position="204"/>
        <end position="223"/>
    </location>
</feature>
<feature type="transmembrane region" description="Helical" evidence="8">
    <location>
        <begin position="235"/>
        <end position="252"/>
    </location>
</feature>
<evidence type="ECO:0000256" key="8">
    <source>
        <dbReference type="SAM" id="Phobius"/>
    </source>
</evidence>
<feature type="transmembrane region" description="Helical" evidence="8">
    <location>
        <begin position="272"/>
        <end position="299"/>
    </location>
</feature>
<keyword evidence="5 8" id="KW-0812">Transmembrane</keyword>
<keyword evidence="6 8" id="KW-1133">Transmembrane helix</keyword>
<feature type="transmembrane region" description="Helical" evidence="8">
    <location>
        <begin position="140"/>
        <end position="163"/>
    </location>
</feature>
<keyword evidence="4" id="KW-1003">Cell membrane</keyword>
<dbReference type="PANTHER" id="PTHR42718">
    <property type="entry name" value="MAJOR FACILITATOR SUPERFAMILY MULTIDRUG TRANSPORTER MFSC"/>
    <property type="match status" value="1"/>
</dbReference>
<dbReference type="PANTHER" id="PTHR42718:SF9">
    <property type="entry name" value="MAJOR FACILITATOR SUPERFAMILY MULTIDRUG TRANSPORTER MFSC"/>
    <property type="match status" value="1"/>
</dbReference>
<gene>
    <name evidence="10" type="ORF">AQ619_13045</name>
</gene>
<dbReference type="GO" id="GO:0022857">
    <property type="term" value="F:transmembrane transporter activity"/>
    <property type="evidence" value="ECO:0007669"/>
    <property type="project" value="InterPro"/>
</dbReference>
<feature type="transmembrane region" description="Helical" evidence="8">
    <location>
        <begin position="311"/>
        <end position="330"/>
    </location>
</feature>
<dbReference type="PROSITE" id="PS50850">
    <property type="entry name" value="MFS"/>
    <property type="match status" value="1"/>
</dbReference>
<dbReference type="STRING" id="69395.AQ619_13045"/>
<reference evidence="10 11" key="1">
    <citation type="submission" date="2015-10" db="EMBL/GenBank/DDBJ databases">
        <title>Conservation of the essential genome among Caulobacter and Brevundimonas species.</title>
        <authorList>
            <person name="Scott D."/>
            <person name="Ely B."/>
        </authorList>
    </citation>
    <scope>NUCLEOTIDE SEQUENCE [LARGE SCALE GENOMIC DNA]</scope>
    <source>
        <strain evidence="10 11">CB4</strain>
    </source>
</reference>
<accession>A0A0P0P168</accession>
<proteinExistence type="inferred from homology"/>
<evidence type="ECO:0000256" key="1">
    <source>
        <dbReference type="ARBA" id="ARBA00004651"/>
    </source>
</evidence>
<dbReference type="Pfam" id="PF07690">
    <property type="entry name" value="MFS_1"/>
    <property type="match status" value="1"/>
</dbReference>
<keyword evidence="11" id="KW-1185">Reference proteome</keyword>
<evidence type="ECO:0000256" key="7">
    <source>
        <dbReference type="ARBA" id="ARBA00023136"/>
    </source>
</evidence>
<dbReference type="EMBL" id="CP013002">
    <property type="protein sequence ID" value="ALL14191.1"/>
    <property type="molecule type" value="Genomic_DNA"/>
</dbReference>
<dbReference type="NCBIfam" id="TIGR00711">
    <property type="entry name" value="efflux_EmrB"/>
    <property type="match status" value="1"/>
</dbReference>
<dbReference type="CDD" id="cd17503">
    <property type="entry name" value="MFS_LmrB_MDR_like"/>
    <property type="match status" value="1"/>
</dbReference>
<feature type="transmembrane region" description="Helical" evidence="8">
    <location>
        <begin position="55"/>
        <end position="75"/>
    </location>
</feature>
<evidence type="ECO:0000313" key="11">
    <source>
        <dbReference type="Proteomes" id="UP000056905"/>
    </source>
</evidence>
<organism evidence="10 11">
    <name type="scientific">Caulobacter henricii</name>
    <dbReference type="NCBI Taxonomy" id="69395"/>
    <lineage>
        <taxon>Bacteria</taxon>
        <taxon>Pseudomonadati</taxon>
        <taxon>Pseudomonadota</taxon>
        <taxon>Alphaproteobacteria</taxon>
        <taxon>Caulobacterales</taxon>
        <taxon>Caulobacteraceae</taxon>
        <taxon>Caulobacter</taxon>
    </lineage>
</organism>
<protein>
    <submittedName>
        <fullName evidence="10">MFS transporter</fullName>
    </submittedName>
</protein>
<feature type="transmembrane region" description="Helical" evidence="8">
    <location>
        <begin position="115"/>
        <end position="133"/>
    </location>
</feature>
<dbReference type="InterPro" id="IPR036259">
    <property type="entry name" value="MFS_trans_sf"/>
</dbReference>
<dbReference type="Proteomes" id="UP000056905">
    <property type="component" value="Chromosome"/>
</dbReference>
<feature type="transmembrane region" description="Helical" evidence="8">
    <location>
        <begin position="487"/>
        <end position="505"/>
    </location>
</feature>
<dbReference type="InterPro" id="IPR020846">
    <property type="entry name" value="MFS_dom"/>
</dbReference>
<keyword evidence="3" id="KW-0813">Transport</keyword>
<evidence type="ECO:0000256" key="2">
    <source>
        <dbReference type="ARBA" id="ARBA00008537"/>
    </source>
</evidence>
<feature type="domain" description="Major facilitator superfamily (MFS) profile" evidence="9">
    <location>
        <begin position="17"/>
        <end position="509"/>
    </location>
</feature>
<feature type="transmembrane region" description="Helical" evidence="8">
    <location>
        <begin position="12"/>
        <end position="35"/>
    </location>
</feature>
<evidence type="ECO:0000256" key="4">
    <source>
        <dbReference type="ARBA" id="ARBA00022475"/>
    </source>
</evidence>
<evidence type="ECO:0000256" key="5">
    <source>
        <dbReference type="ARBA" id="ARBA00022692"/>
    </source>
</evidence>
<dbReference type="KEGG" id="chq:AQ619_13045"/>
<comment type="subcellular location">
    <subcellularLocation>
        <location evidence="1">Cell membrane</location>
        <topology evidence="1">Multi-pass membrane protein</topology>
    </subcellularLocation>
</comment>
<evidence type="ECO:0000256" key="3">
    <source>
        <dbReference type="ARBA" id="ARBA00022448"/>
    </source>
</evidence>
<dbReference type="InterPro" id="IPR011701">
    <property type="entry name" value="MFS"/>
</dbReference>
<dbReference type="Gene3D" id="1.20.1720.10">
    <property type="entry name" value="Multidrug resistance protein D"/>
    <property type="match status" value="1"/>
</dbReference>
<dbReference type="GO" id="GO:0005886">
    <property type="term" value="C:plasma membrane"/>
    <property type="evidence" value="ECO:0007669"/>
    <property type="project" value="UniProtKB-SubCell"/>
</dbReference>